<dbReference type="GO" id="GO:0005524">
    <property type="term" value="F:ATP binding"/>
    <property type="evidence" value="ECO:0007669"/>
    <property type="project" value="UniProtKB-KW"/>
</dbReference>
<dbReference type="InterPro" id="IPR002698">
    <property type="entry name" value="FTHF_cligase"/>
</dbReference>
<organism evidence="6 7">
    <name type="scientific">Cytobacillus kochii</name>
    <dbReference type="NCBI Taxonomy" id="859143"/>
    <lineage>
        <taxon>Bacteria</taxon>
        <taxon>Bacillati</taxon>
        <taxon>Bacillota</taxon>
        <taxon>Bacilli</taxon>
        <taxon>Bacillales</taxon>
        <taxon>Bacillaceae</taxon>
        <taxon>Cytobacillus</taxon>
    </lineage>
</organism>
<keyword evidence="5" id="KW-0460">Magnesium</keyword>
<dbReference type="PIRSF" id="PIRSF006806">
    <property type="entry name" value="FTHF_cligase"/>
    <property type="match status" value="1"/>
</dbReference>
<dbReference type="AlphaFoldDB" id="A0A248TLI7"/>
<dbReference type="GO" id="GO:0035999">
    <property type="term" value="P:tetrahydrofolate interconversion"/>
    <property type="evidence" value="ECO:0007669"/>
    <property type="project" value="TreeGrafter"/>
</dbReference>
<feature type="binding site" evidence="4">
    <location>
        <position position="50"/>
    </location>
    <ligand>
        <name>substrate</name>
    </ligand>
</feature>
<dbReference type="GO" id="GO:0030272">
    <property type="term" value="F:5-formyltetrahydrofolate cyclo-ligase activity"/>
    <property type="evidence" value="ECO:0007669"/>
    <property type="project" value="UniProtKB-EC"/>
</dbReference>
<dbReference type="PANTHER" id="PTHR23407:SF1">
    <property type="entry name" value="5-FORMYLTETRAHYDROFOLATE CYCLO-LIGASE"/>
    <property type="match status" value="1"/>
</dbReference>
<evidence type="ECO:0000256" key="1">
    <source>
        <dbReference type="ARBA" id="ARBA00010638"/>
    </source>
</evidence>
<dbReference type="KEGG" id="bko:CKF48_17895"/>
<comment type="cofactor">
    <cofactor evidence="5">
        <name>Mg(2+)</name>
        <dbReference type="ChEBI" id="CHEBI:18420"/>
    </cofactor>
</comment>
<keyword evidence="7" id="KW-1185">Reference proteome</keyword>
<dbReference type="EC" id="6.3.3.2" evidence="5"/>
<proteinExistence type="inferred from homology"/>
<dbReference type="EMBL" id="CP022983">
    <property type="protein sequence ID" value="ASV69005.1"/>
    <property type="molecule type" value="Genomic_DNA"/>
</dbReference>
<keyword evidence="3 4" id="KW-0067">ATP-binding</keyword>
<feature type="binding site" evidence="4">
    <location>
        <position position="55"/>
    </location>
    <ligand>
        <name>substrate</name>
    </ligand>
</feature>
<dbReference type="GO" id="GO:0009396">
    <property type="term" value="P:folic acid-containing compound biosynthetic process"/>
    <property type="evidence" value="ECO:0007669"/>
    <property type="project" value="TreeGrafter"/>
</dbReference>
<dbReference type="Gene3D" id="3.40.50.10420">
    <property type="entry name" value="NagB/RpiA/CoA transferase-like"/>
    <property type="match status" value="1"/>
</dbReference>
<dbReference type="Pfam" id="PF01812">
    <property type="entry name" value="5-FTHF_cyc-lig"/>
    <property type="match status" value="1"/>
</dbReference>
<accession>A0A248TLI7</accession>
<evidence type="ECO:0000313" key="7">
    <source>
        <dbReference type="Proteomes" id="UP000215137"/>
    </source>
</evidence>
<evidence type="ECO:0000256" key="3">
    <source>
        <dbReference type="ARBA" id="ARBA00022840"/>
    </source>
</evidence>
<evidence type="ECO:0000256" key="5">
    <source>
        <dbReference type="RuleBase" id="RU361279"/>
    </source>
</evidence>
<keyword evidence="6" id="KW-0436">Ligase</keyword>
<dbReference type="InterPro" id="IPR024185">
    <property type="entry name" value="FTHF_cligase-like_sf"/>
</dbReference>
<sequence>MVDKKQLRKMIMQQLTEMPSEQYTSLSEKLASQLFLTSHWQQSKVVALTISRFPEVDTFPIINKAWSEGKQVAIPKCLPKTREMNFRIFSSYDNLEVVYSGLQEPVVDKTKSVQPSEIDLLIVPGVAYTLKGDRIGFGGGYYDRYLVDYNGFTLSLAFPQQVVNKIPLDQHDLPVQKIITITE</sequence>
<gene>
    <name evidence="6" type="ORF">CKF48_17895</name>
</gene>
<dbReference type="NCBIfam" id="TIGR02727">
    <property type="entry name" value="MTHFS_bact"/>
    <property type="match status" value="1"/>
</dbReference>
<name>A0A248TLI7_9BACI</name>
<evidence type="ECO:0000256" key="4">
    <source>
        <dbReference type="PIRSR" id="PIRSR006806-1"/>
    </source>
</evidence>
<comment type="similarity">
    <text evidence="1 5">Belongs to the 5-formyltetrahydrofolate cyclo-ligase family.</text>
</comment>
<feature type="binding site" evidence="4">
    <location>
        <begin position="134"/>
        <end position="142"/>
    </location>
    <ligand>
        <name>ATP</name>
        <dbReference type="ChEBI" id="CHEBI:30616"/>
    </ligand>
</feature>
<dbReference type="RefSeq" id="WP_095372569.1">
    <property type="nucleotide sequence ID" value="NZ_CP022983.1"/>
</dbReference>
<comment type="catalytic activity">
    <reaction evidence="5">
        <text>(6S)-5-formyl-5,6,7,8-tetrahydrofolate + ATP = (6R)-5,10-methenyltetrahydrofolate + ADP + phosphate</text>
        <dbReference type="Rhea" id="RHEA:10488"/>
        <dbReference type="ChEBI" id="CHEBI:30616"/>
        <dbReference type="ChEBI" id="CHEBI:43474"/>
        <dbReference type="ChEBI" id="CHEBI:57455"/>
        <dbReference type="ChEBI" id="CHEBI:57457"/>
        <dbReference type="ChEBI" id="CHEBI:456216"/>
        <dbReference type="EC" id="6.3.3.2"/>
    </reaction>
</comment>
<reference evidence="6 7" key="1">
    <citation type="submission" date="2017-08" db="EMBL/GenBank/DDBJ databases">
        <title>Complete Genome Sequence of Bacillus kochii Oregon-R-modENCODE STRAIN BDGP4, isolated from Drosophila melanogaster gut.</title>
        <authorList>
            <person name="Wan K.H."/>
            <person name="Yu C."/>
            <person name="Park S."/>
            <person name="Hammonds A.S."/>
            <person name="Booth B.W."/>
            <person name="Celniker S.E."/>
        </authorList>
    </citation>
    <scope>NUCLEOTIDE SEQUENCE [LARGE SCALE GENOMIC DNA]</scope>
    <source>
        <strain evidence="6 7">BDGP4</strain>
    </source>
</reference>
<dbReference type="SUPFAM" id="SSF100950">
    <property type="entry name" value="NagB/RpiA/CoA transferase-like"/>
    <property type="match status" value="1"/>
</dbReference>
<keyword evidence="5" id="KW-0479">Metal-binding</keyword>
<dbReference type="PANTHER" id="PTHR23407">
    <property type="entry name" value="ATPASE INHIBITOR/5-FORMYLTETRAHYDROFOLATE CYCLO-LIGASE"/>
    <property type="match status" value="1"/>
</dbReference>
<dbReference type="GO" id="GO:0046872">
    <property type="term" value="F:metal ion binding"/>
    <property type="evidence" value="ECO:0007669"/>
    <property type="project" value="UniProtKB-KW"/>
</dbReference>
<protein>
    <recommendedName>
        <fullName evidence="5">5-formyltetrahydrofolate cyclo-ligase</fullName>
        <ecNumber evidence="5">6.3.3.2</ecNumber>
    </recommendedName>
</protein>
<feature type="binding site" evidence="4">
    <location>
        <begin position="4"/>
        <end position="8"/>
    </location>
    <ligand>
        <name>ATP</name>
        <dbReference type="ChEBI" id="CHEBI:30616"/>
    </ligand>
</feature>
<dbReference type="InterPro" id="IPR037171">
    <property type="entry name" value="NagB/RpiA_transferase-like"/>
</dbReference>
<evidence type="ECO:0000313" key="6">
    <source>
        <dbReference type="EMBL" id="ASV69005.1"/>
    </source>
</evidence>
<keyword evidence="2 4" id="KW-0547">Nucleotide-binding</keyword>
<evidence type="ECO:0000256" key="2">
    <source>
        <dbReference type="ARBA" id="ARBA00022741"/>
    </source>
</evidence>
<dbReference type="OrthoDB" id="9801938at2"/>
<dbReference type="Proteomes" id="UP000215137">
    <property type="component" value="Chromosome"/>
</dbReference>